<keyword evidence="3" id="KW-0406">Ion transport</keyword>
<dbReference type="CDD" id="cd07306">
    <property type="entry name" value="Porin3_VDAC"/>
    <property type="match status" value="1"/>
</dbReference>
<keyword evidence="3" id="KW-0626">Porin</keyword>
<accession>A0A0D2B1E2</accession>
<evidence type="ECO:0000256" key="2">
    <source>
        <dbReference type="ARBA" id="ARBA00022452"/>
    </source>
</evidence>
<dbReference type="GO" id="GO:0008308">
    <property type="term" value="F:voltage-gated monoatomic anion channel activity"/>
    <property type="evidence" value="ECO:0007669"/>
    <property type="project" value="InterPro"/>
</dbReference>
<dbReference type="GeneID" id="27311668"/>
<dbReference type="Gene3D" id="2.40.160.10">
    <property type="entry name" value="Porin"/>
    <property type="match status" value="1"/>
</dbReference>
<keyword evidence="5" id="KW-1185">Reference proteome</keyword>
<evidence type="ECO:0000313" key="5">
    <source>
        <dbReference type="Proteomes" id="UP000053259"/>
    </source>
</evidence>
<reference evidence="4 5" key="1">
    <citation type="submission" date="2015-01" db="EMBL/GenBank/DDBJ databases">
        <title>The Genome Sequence of Ochroconis gallopava CBS43764.</title>
        <authorList>
            <consortium name="The Broad Institute Genomics Platform"/>
            <person name="Cuomo C."/>
            <person name="de Hoog S."/>
            <person name="Gorbushina A."/>
            <person name="Stielow B."/>
            <person name="Teixiera M."/>
            <person name="Abouelleil A."/>
            <person name="Chapman S.B."/>
            <person name="Priest M."/>
            <person name="Young S.K."/>
            <person name="Wortman J."/>
            <person name="Nusbaum C."/>
            <person name="Birren B."/>
        </authorList>
    </citation>
    <scope>NUCLEOTIDE SEQUENCE [LARGE SCALE GENOMIC DNA]</scope>
    <source>
        <strain evidence="4 5">CBS 43764</strain>
    </source>
</reference>
<keyword evidence="2" id="KW-0812">Transmembrane</keyword>
<dbReference type="PRINTS" id="PR00185">
    <property type="entry name" value="EUKARYTPORIN"/>
</dbReference>
<evidence type="ECO:0008006" key="6">
    <source>
        <dbReference type="Google" id="ProtNLM"/>
    </source>
</evidence>
<dbReference type="AlphaFoldDB" id="A0A0D2B1E2"/>
<keyword evidence="3" id="KW-0813">Transport</keyword>
<name>A0A0D2B1E2_9PEZI</name>
<dbReference type="InterPro" id="IPR001925">
    <property type="entry name" value="Porin_Euk"/>
</dbReference>
<dbReference type="Pfam" id="PF01459">
    <property type="entry name" value="Porin_3"/>
    <property type="match status" value="1"/>
</dbReference>
<dbReference type="PANTHER" id="PTHR11743">
    <property type="entry name" value="VOLTAGE-DEPENDENT ANION-SELECTIVE CHANNEL"/>
    <property type="match status" value="1"/>
</dbReference>
<protein>
    <recommendedName>
        <fullName evidence="6">Mitochondrial outer membrane protein porin</fullName>
    </recommendedName>
</protein>
<keyword evidence="2" id="KW-0472">Membrane</keyword>
<gene>
    <name evidence="4" type="ORF">PV09_03695</name>
</gene>
<dbReference type="GO" id="GO:0015288">
    <property type="term" value="F:porin activity"/>
    <property type="evidence" value="ECO:0007669"/>
    <property type="project" value="UniProtKB-KW"/>
</dbReference>
<dbReference type="GO" id="GO:0005741">
    <property type="term" value="C:mitochondrial outer membrane"/>
    <property type="evidence" value="ECO:0007669"/>
    <property type="project" value="InterPro"/>
</dbReference>
<evidence type="ECO:0000256" key="3">
    <source>
        <dbReference type="ARBA" id="ARBA00023114"/>
    </source>
</evidence>
<evidence type="ECO:0000313" key="4">
    <source>
        <dbReference type="EMBL" id="KIW05144.1"/>
    </source>
</evidence>
<dbReference type="OrthoDB" id="7827681at2759"/>
<sequence length="285" mass="29864">MAAPAFSDIAKSANDVINKDFYHAAAAAFELKLKAPDGLSINAKGTSPHSGAISSSFEAKKVIAKGITVTETLTSANIVNTKVELDNTFADGLKAEFLSAFSAKEGAKPHKLSLYFKQGPAHVRGFFTYNPASGNVDATADIAVAHQGFVVGGEAGYDLQKASVTKYAAALGYSTPLYSGAITASGNLSVLAASYYHRVNESTEAGVKATYDTKTSSAIGMEIASKYKIDPASFAKAKINDRGLLSLAYNTKINQGFTFGIGVSLDTQKLNEASHKIGTSFTFEG</sequence>
<keyword evidence="2" id="KW-1134">Transmembrane beta strand</keyword>
<organism evidence="4 5">
    <name type="scientific">Verruconis gallopava</name>
    <dbReference type="NCBI Taxonomy" id="253628"/>
    <lineage>
        <taxon>Eukaryota</taxon>
        <taxon>Fungi</taxon>
        <taxon>Dikarya</taxon>
        <taxon>Ascomycota</taxon>
        <taxon>Pezizomycotina</taxon>
        <taxon>Dothideomycetes</taxon>
        <taxon>Pleosporomycetidae</taxon>
        <taxon>Venturiales</taxon>
        <taxon>Sympoventuriaceae</taxon>
        <taxon>Verruconis</taxon>
    </lineage>
</organism>
<evidence type="ECO:0000256" key="1">
    <source>
        <dbReference type="ARBA" id="ARBA00007780"/>
    </source>
</evidence>
<dbReference type="GO" id="GO:0046930">
    <property type="term" value="C:pore complex"/>
    <property type="evidence" value="ECO:0007669"/>
    <property type="project" value="UniProtKB-KW"/>
</dbReference>
<dbReference type="FunCoup" id="A0A0D2B1E2">
    <property type="interactions" value="1047"/>
</dbReference>
<comment type="similarity">
    <text evidence="1">Belongs to the eukaryotic mitochondrial porin family.</text>
</comment>
<proteinExistence type="inferred from homology"/>
<dbReference type="PANTHER" id="PTHR11743:SF70">
    <property type="entry name" value="GH26960P-RELATED"/>
    <property type="match status" value="1"/>
</dbReference>
<dbReference type="InterPro" id="IPR027246">
    <property type="entry name" value="Porin_Euk/Tom40"/>
</dbReference>
<dbReference type="RefSeq" id="XP_016215013.1">
    <property type="nucleotide sequence ID" value="XM_016356924.1"/>
</dbReference>
<dbReference type="InterPro" id="IPR023614">
    <property type="entry name" value="Porin_dom_sf"/>
</dbReference>
<dbReference type="InParanoid" id="A0A0D2B1E2"/>
<dbReference type="HOGENOM" id="CLU_044399_0_0_1"/>
<dbReference type="EMBL" id="KN847538">
    <property type="protein sequence ID" value="KIW05144.1"/>
    <property type="molecule type" value="Genomic_DNA"/>
</dbReference>
<dbReference type="PROSITE" id="PS00558">
    <property type="entry name" value="EUKARYOTIC_PORIN"/>
    <property type="match status" value="1"/>
</dbReference>
<dbReference type="Proteomes" id="UP000053259">
    <property type="component" value="Unassembled WGS sequence"/>
</dbReference>
<dbReference type="VEuPathDB" id="FungiDB:PV09_03695"/>
<dbReference type="STRING" id="253628.A0A0D2B1E2"/>